<keyword evidence="3" id="KW-0969">Cilium</keyword>
<dbReference type="RefSeq" id="WP_130126589.1">
    <property type="nucleotide sequence ID" value="NZ_CBCSDF010000002.1"/>
</dbReference>
<feature type="compositionally biased region" description="Low complexity" evidence="1">
    <location>
        <begin position="75"/>
        <end position="92"/>
    </location>
</feature>
<feature type="compositionally biased region" description="Basic and acidic residues" evidence="1">
    <location>
        <begin position="14"/>
        <end position="24"/>
    </location>
</feature>
<keyword evidence="3" id="KW-0282">Flagellum</keyword>
<feature type="compositionally biased region" description="Polar residues" evidence="1">
    <location>
        <begin position="128"/>
        <end position="143"/>
    </location>
</feature>
<dbReference type="AlphaFoldDB" id="A0A8I2H063"/>
<proteinExistence type="predicted"/>
<organism evidence="3 5">
    <name type="scientific">Pseudoalteromonas maricaloris</name>
    <dbReference type="NCBI Taxonomy" id="184924"/>
    <lineage>
        <taxon>Bacteria</taxon>
        <taxon>Pseudomonadati</taxon>
        <taxon>Pseudomonadota</taxon>
        <taxon>Gammaproteobacteria</taxon>
        <taxon>Alteromonadales</taxon>
        <taxon>Pseudoalteromonadaceae</taxon>
        <taxon>Pseudoalteromonas</taxon>
    </lineage>
</organism>
<dbReference type="Pfam" id="PF02120">
    <property type="entry name" value="Flg_hook"/>
    <property type="match status" value="1"/>
</dbReference>
<feature type="compositionally biased region" description="Polar residues" evidence="1">
    <location>
        <begin position="642"/>
        <end position="684"/>
    </location>
</feature>
<dbReference type="Proteomes" id="UP001304419">
    <property type="component" value="Chromosome 1"/>
</dbReference>
<feature type="compositionally biased region" description="Polar residues" evidence="1">
    <location>
        <begin position="187"/>
        <end position="207"/>
    </location>
</feature>
<evidence type="ECO:0000313" key="4">
    <source>
        <dbReference type="EMBL" id="WOX29915.1"/>
    </source>
</evidence>
<dbReference type="Proteomes" id="UP000646877">
    <property type="component" value="Unassembled WGS sequence"/>
</dbReference>
<evidence type="ECO:0000313" key="5">
    <source>
        <dbReference type="Proteomes" id="UP000646877"/>
    </source>
</evidence>
<dbReference type="EMBL" id="WEIA01000002">
    <property type="protein sequence ID" value="NLR20598.1"/>
    <property type="molecule type" value="Genomic_DNA"/>
</dbReference>
<dbReference type="Gene3D" id="3.30.750.140">
    <property type="match status" value="1"/>
</dbReference>
<evidence type="ECO:0000259" key="2">
    <source>
        <dbReference type="Pfam" id="PF02120"/>
    </source>
</evidence>
<dbReference type="CDD" id="cd17470">
    <property type="entry name" value="T3SS_Flik_C"/>
    <property type="match status" value="1"/>
</dbReference>
<reference evidence="3" key="1">
    <citation type="submission" date="2019-10" db="EMBL/GenBank/DDBJ databases">
        <authorList>
            <person name="Paulsen S."/>
        </authorList>
    </citation>
    <scope>NUCLEOTIDE SEQUENCE</scope>
    <source>
        <strain evidence="3">LMG 19692</strain>
    </source>
</reference>
<feature type="region of interest" description="Disordered" evidence="1">
    <location>
        <begin position="410"/>
        <end position="430"/>
    </location>
</feature>
<feature type="region of interest" description="Disordered" evidence="1">
    <location>
        <begin position="282"/>
        <end position="322"/>
    </location>
</feature>
<reference evidence="4 6" key="2">
    <citation type="submission" date="2023-10" db="EMBL/GenBank/DDBJ databases">
        <title>To unveil natural product biosynthetic capacity in Pseudoalteromonas.</title>
        <authorList>
            <person name="Wang J."/>
        </authorList>
    </citation>
    <scope>NUCLEOTIDE SEQUENCE [LARGE SCALE GENOMIC DNA]</scope>
    <source>
        <strain evidence="4 6">DSM 15914</strain>
    </source>
</reference>
<dbReference type="InterPro" id="IPR052563">
    <property type="entry name" value="FliK"/>
</dbReference>
<sequence length="695" mass="73963">MNLMLASMLQRGSNEVDIKEKSQDMDAEGSEGGSGFSALMAELAEQESASKQVKESADPVTSDLDAPIDSEVASDDAPQSDSKAQASSSKQQGEVPTSTVSYTDKGQIVVDKPLPDSPDNDLYAQINAAKQQSTSLSQSPTAIAQSVKEALGNASLTDEEVVASDSAPSQEPLQDEASKLIRGGKGQTENAGTKTNTLLQPTVSLDSQDADGEVAKPSLRNDSAETEEQILQPKLQKDTGTQALATNTNVEKRDLGADKSVGTQVEDESETAQLKELLGAKKSELAQSVSSSEAKQSETKQIVSEASTQTAKDKNSVSTKSTTDVQTMVEKLTVQQQQELKAVMAGKLDIYDASPSVQKAVAQLIGKGVDIANVQPFKAFVPSSVATQTSTNTPQGAAPDVKNATQASLNLDSTQEKSNNSEQQAVVVKEGERAEKNIAVNKLTSDEKLAAEKQSSEKQNLEKQISEKVVDKENSKLMQAEASIAKEAVKNERQSANAATAIPTPVKPEASPVSASQDTSSLNQTLKEVQQIQQSQPTNQSTTQTKQATDANLQQAINIARQDAAKELHQRVGLMLNLNNKEAEIRLDPPELGAMQIRIKSDAEQAQVNIVVQNQQAKELLEQSLPRLREMLAEQGIELGDSQISHQQGGNTESESQTAGGNTSGQQTLGDESGGSDNSQSPQKRNTDSAIDYYA</sequence>
<feature type="compositionally biased region" description="Polar residues" evidence="1">
    <location>
        <begin position="238"/>
        <end position="249"/>
    </location>
</feature>
<feature type="domain" description="Flagellar hook-length control protein-like C-terminal" evidence="2">
    <location>
        <begin position="570"/>
        <end position="651"/>
    </location>
</feature>
<gene>
    <name evidence="3" type="ORF">F9Y85_04550</name>
    <name evidence="4" type="ORF">R5H13_06520</name>
</gene>
<accession>A0A8I2H063</accession>
<dbReference type="PANTHER" id="PTHR37533:SF2">
    <property type="entry name" value="FLAGELLAR HOOK-LENGTH CONTROL PROTEIN"/>
    <property type="match status" value="1"/>
</dbReference>
<keyword evidence="6" id="KW-1185">Reference proteome</keyword>
<evidence type="ECO:0000256" key="1">
    <source>
        <dbReference type="SAM" id="MobiDB-lite"/>
    </source>
</evidence>
<name>A0A8I2H063_9GAMM</name>
<feature type="compositionally biased region" description="Polar residues" evidence="1">
    <location>
        <begin position="513"/>
        <end position="528"/>
    </location>
</feature>
<dbReference type="InterPro" id="IPR038610">
    <property type="entry name" value="FliK-like_C_sf"/>
</dbReference>
<keyword evidence="3" id="KW-0966">Cell projection</keyword>
<feature type="compositionally biased region" description="Polar residues" evidence="1">
    <location>
        <begin position="410"/>
        <end position="424"/>
    </location>
</feature>
<feature type="region of interest" description="Disordered" evidence="1">
    <location>
        <begin position="156"/>
        <end position="270"/>
    </location>
</feature>
<feature type="compositionally biased region" description="Polar residues" evidence="1">
    <location>
        <begin position="94"/>
        <end position="104"/>
    </location>
</feature>
<feature type="compositionally biased region" description="Low complexity" evidence="1">
    <location>
        <begin position="530"/>
        <end position="547"/>
    </location>
</feature>
<evidence type="ECO:0000313" key="3">
    <source>
        <dbReference type="EMBL" id="NLR20598.1"/>
    </source>
</evidence>
<dbReference type="InterPro" id="IPR021136">
    <property type="entry name" value="Flagellar_hook_control-like_C"/>
</dbReference>
<dbReference type="PANTHER" id="PTHR37533">
    <property type="entry name" value="FLAGELLAR HOOK-LENGTH CONTROL PROTEIN"/>
    <property type="match status" value="1"/>
</dbReference>
<protein>
    <submittedName>
        <fullName evidence="3">Flagellar hook-length control protein FliK</fullName>
    </submittedName>
</protein>
<dbReference type="EMBL" id="CP137578">
    <property type="protein sequence ID" value="WOX29915.1"/>
    <property type="molecule type" value="Genomic_DNA"/>
</dbReference>
<feature type="region of interest" description="Disordered" evidence="1">
    <location>
        <begin position="1"/>
        <end position="143"/>
    </location>
</feature>
<feature type="region of interest" description="Disordered" evidence="1">
    <location>
        <begin position="638"/>
        <end position="695"/>
    </location>
</feature>
<feature type="region of interest" description="Disordered" evidence="1">
    <location>
        <begin position="489"/>
        <end position="547"/>
    </location>
</feature>
<evidence type="ECO:0000313" key="6">
    <source>
        <dbReference type="Proteomes" id="UP001304419"/>
    </source>
</evidence>
<feature type="compositionally biased region" description="Polar residues" evidence="1">
    <location>
        <begin position="285"/>
        <end position="322"/>
    </location>
</feature>